<gene>
    <name evidence="2" type="ORF">LCGC14_0224000</name>
</gene>
<evidence type="ECO:0000313" key="2">
    <source>
        <dbReference type="EMBL" id="KKN90817.1"/>
    </source>
</evidence>
<protein>
    <submittedName>
        <fullName evidence="2">Uncharacterized protein</fullName>
    </submittedName>
</protein>
<reference evidence="2" key="1">
    <citation type="journal article" date="2015" name="Nature">
        <title>Complex archaea that bridge the gap between prokaryotes and eukaryotes.</title>
        <authorList>
            <person name="Spang A."/>
            <person name="Saw J.H."/>
            <person name="Jorgensen S.L."/>
            <person name="Zaremba-Niedzwiedzka K."/>
            <person name="Martijn J."/>
            <person name="Lind A.E."/>
            <person name="van Eijk R."/>
            <person name="Schleper C."/>
            <person name="Guy L."/>
            <person name="Ettema T.J."/>
        </authorList>
    </citation>
    <scope>NUCLEOTIDE SEQUENCE</scope>
</reference>
<proteinExistence type="predicted"/>
<sequence length="145" mass="16884">MKYKNHFLITVIIFIILWLIVPEVQITEIIFPSVLATFPDIDKQFKILGHRSAVTHSIIIPFIVYLFNPYMDYLLIMLSITIHGLLDIRISKKKQVGYYTIKWFGYSIGAGKWRYKGMNGKNSTIWLSLNFFISLSLFIYVIGAN</sequence>
<keyword evidence="1" id="KW-0472">Membrane</keyword>
<keyword evidence="1" id="KW-0812">Transmembrane</keyword>
<dbReference type="EMBL" id="LAZR01000107">
    <property type="protein sequence ID" value="KKN90817.1"/>
    <property type="molecule type" value="Genomic_DNA"/>
</dbReference>
<organism evidence="2">
    <name type="scientific">marine sediment metagenome</name>
    <dbReference type="NCBI Taxonomy" id="412755"/>
    <lineage>
        <taxon>unclassified sequences</taxon>
        <taxon>metagenomes</taxon>
        <taxon>ecological metagenomes</taxon>
    </lineage>
</organism>
<accession>A0A0F9UTM5</accession>
<keyword evidence="1" id="KW-1133">Transmembrane helix</keyword>
<name>A0A0F9UTM5_9ZZZZ</name>
<evidence type="ECO:0000256" key="1">
    <source>
        <dbReference type="SAM" id="Phobius"/>
    </source>
</evidence>
<feature type="transmembrane region" description="Helical" evidence="1">
    <location>
        <begin position="124"/>
        <end position="143"/>
    </location>
</feature>
<comment type="caution">
    <text evidence="2">The sequence shown here is derived from an EMBL/GenBank/DDBJ whole genome shotgun (WGS) entry which is preliminary data.</text>
</comment>
<feature type="transmembrane region" description="Helical" evidence="1">
    <location>
        <begin position="6"/>
        <end position="26"/>
    </location>
</feature>
<dbReference type="AlphaFoldDB" id="A0A0F9UTM5"/>